<dbReference type="PIRSF" id="PIRSF003059">
    <property type="entry name" value="Sucrose_phosphorylase"/>
    <property type="match status" value="1"/>
</dbReference>
<dbReference type="PANTHER" id="PTHR38784">
    <property type="entry name" value="SUCROSE PHOSPHORYLASE"/>
    <property type="match status" value="1"/>
</dbReference>
<dbReference type="AlphaFoldDB" id="U5LFX9"/>
<dbReference type="Pfam" id="PF00128">
    <property type="entry name" value="Alpha-amylase"/>
    <property type="match status" value="1"/>
</dbReference>
<accession>U5LFX9</accession>
<evidence type="ECO:0000256" key="2">
    <source>
        <dbReference type="ARBA" id="ARBA00022676"/>
    </source>
</evidence>
<gene>
    <name evidence="8" type="ORF">N288_22365</name>
</gene>
<evidence type="ECO:0000256" key="1">
    <source>
        <dbReference type="ARBA" id="ARBA00008452"/>
    </source>
</evidence>
<dbReference type="HOGENOM" id="CLU_021358_1_0_9"/>
<dbReference type="SMART" id="SM00642">
    <property type="entry name" value="Aamy"/>
    <property type="match status" value="1"/>
</dbReference>
<dbReference type="CDD" id="cd11355">
    <property type="entry name" value="AmyAc_Sucrose_phosphorylase"/>
    <property type="match status" value="1"/>
</dbReference>
<comment type="similarity">
    <text evidence="1 4">Belongs to the glycosyl hydrolase 13 family. Sucrose phosphorylase subfamily.</text>
</comment>
<feature type="binding site" evidence="6">
    <location>
        <position position="50"/>
    </location>
    <ligand>
        <name>substrate</name>
    </ligand>
</feature>
<feature type="active site" description="Proton donor" evidence="5">
    <location>
        <position position="239"/>
    </location>
</feature>
<dbReference type="GO" id="GO:0009018">
    <property type="term" value="F:sucrose phosphorylase activity"/>
    <property type="evidence" value="ECO:0007669"/>
    <property type="project" value="UniProtKB-EC"/>
</dbReference>
<dbReference type="Gene3D" id="3.90.400.10">
    <property type="entry name" value="Oligo-1,6-glucosidase, Domain 2"/>
    <property type="match status" value="1"/>
</dbReference>
<keyword evidence="2 4" id="KW-0328">Glycosyltransferase</keyword>
<feature type="active site" description="Nucleophile" evidence="5">
    <location>
        <position position="198"/>
    </location>
</feature>
<evidence type="ECO:0000259" key="7">
    <source>
        <dbReference type="SMART" id="SM00642"/>
    </source>
</evidence>
<feature type="binding site" evidence="6">
    <location>
        <begin position="343"/>
        <end position="346"/>
    </location>
    <ligand>
        <name>substrate</name>
    </ligand>
</feature>
<proteinExistence type="inferred from homology"/>
<feature type="domain" description="Glycosyl hydrolase family 13 catalytic" evidence="7">
    <location>
        <begin position="25"/>
        <end position="431"/>
    </location>
</feature>
<dbReference type="InterPro" id="IPR022527">
    <property type="entry name" value="Sucrose_phospho"/>
</dbReference>
<feature type="binding site" evidence="6">
    <location>
        <position position="88"/>
    </location>
    <ligand>
        <name>sucrose</name>
        <dbReference type="ChEBI" id="CHEBI:17992"/>
    </ligand>
</feature>
<dbReference type="InterPro" id="IPR016377">
    <property type="entry name" value="Sucrose_GGa_phosphorylase-rel"/>
</dbReference>
<name>U5LFX9_9BACI</name>
<dbReference type="PANTHER" id="PTHR38784:SF1">
    <property type="entry name" value="SUCROSE PHOSPHORYLASE"/>
    <property type="match status" value="1"/>
</dbReference>
<dbReference type="PATRIC" id="fig|1367477.3.peg.4464"/>
<feature type="binding site" evidence="6">
    <location>
        <position position="239"/>
    </location>
    <ligand>
        <name>substrate</name>
    </ligand>
</feature>
<feature type="binding site" evidence="6">
    <location>
        <position position="400"/>
    </location>
    <ligand>
        <name>substrate</name>
    </ligand>
</feature>
<dbReference type="RefSeq" id="WP_009792917.1">
    <property type="nucleotide sequence ID" value="NC_022524.1"/>
</dbReference>
<dbReference type="InterPro" id="IPR045857">
    <property type="entry name" value="O16G_dom_2"/>
</dbReference>
<keyword evidence="3 4" id="KW-0808">Transferase</keyword>
<reference evidence="8 9" key="1">
    <citation type="submission" date="2013-07" db="EMBL/GenBank/DDBJ databases">
        <title>Complete genome sequence of Bacillus infantis NRRL B-14911 that has potential to induce cardiac disease by antigenic mimicry.</title>
        <authorList>
            <person name="Massilamany C."/>
            <person name="Smith T.P.L."/>
            <person name="Loy J.D."/>
            <person name="Barletta R."/>
            <person name="Reddy J."/>
        </authorList>
    </citation>
    <scope>NUCLEOTIDE SEQUENCE [LARGE SCALE GENOMIC DNA]</scope>
    <source>
        <strain evidence="8 9">NRRL B-14911</strain>
    </source>
</reference>
<dbReference type="InterPro" id="IPR006047">
    <property type="entry name" value="GH13_cat_dom"/>
</dbReference>
<dbReference type="SUPFAM" id="SSF51445">
    <property type="entry name" value="(Trans)glycosidases"/>
    <property type="match status" value="1"/>
</dbReference>
<dbReference type="InterPro" id="IPR017853">
    <property type="entry name" value="GH"/>
</dbReference>
<evidence type="ECO:0000256" key="6">
    <source>
        <dbReference type="PIRSR" id="PIRSR003059-2"/>
    </source>
</evidence>
<sequence>MAVKNQVQLITYPDSLGGDLKMLNKVMTEHFADIFKGGVHILPPFPSSGDRGFAPLTYLEIDPEFGGWEDIRKIGENFDILVDLMVNHISQKSEYFQDFLAKGRQSQYADLFITLDKLWEDGQPVQEDIDKMFLRRPLPYSTFTIEETGEQETVWTTFGKTDPSEQIDLDIKSEQVRQLLTDFFTNFKEQNVKIVRLDAVGYVVKKLGTSCFFVEPEIYEFLDWIMELANSLGIELLPEVHSHYSIQHKLAEHGFWIYDFILPYRVLETLINKSSKNLAIYLKNRPHKQFTMLDCHDGIPVKPDLDGLIDTKEAKDIVDVCLERGSNLSLILSDEHKAEDGFDVHQIRCSYYSVLNSDDDAYLAARAIQFFTPGVPQVYYVGLLAGENDVENVARTGEGREINRHNFTLEEIEESLEKPVVQRLLKLIRFRNENEAFSGEFQVLDSPDSEIRLSWRNGSKHCSLFIDLETNRSTIEYVGESGEMAQYNI</sequence>
<feature type="binding site" evidence="6">
    <location>
        <begin position="196"/>
        <end position="198"/>
    </location>
    <ligand>
        <name>substrate</name>
    </ligand>
</feature>
<protein>
    <recommendedName>
        <fullName evidence="4">Sucrose phosphorylase</fullName>
        <ecNumber evidence="4">2.4.1.7</ecNumber>
    </recommendedName>
    <alternativeName>
        <fullName evidence="4">Sucrose glucosyltransferase</fullName>
    </alternativeName>
</protein>
<evidence type="ECO:0000313" key="9">
    <source>
        <dbReference type="Proteomes" id="UP000017805"/>
    </source>
</evidence>
<dbReference type="STRING" id="1367477.N288_22365"/>
<dbReference type="NCBIfam" id="TIGR03852">
    <property type="entry name" value="sucrose_gtfA"/>
    <property type="match status" value="1"/>
</dbReference>
<evidence type="ECO:0000256" key="5">
    <source>
        <dbReference type="PIRSR" id="PIRSR003059-1"/>
    </source>
</evidence>
<evidence type="ECO:0000256" key="3">
    <source>
        <dbReference type="ARBA" id="ARBA00022679"/>
    </source>
</evidence>
<dbReference type="EC" id="2.4.1.7" evidence="4"/>
<evidence type="ECO:0000256" key="4">
    <source>
        <dbReference type="PIRNR" id="PIRNR003059"/>
    </source>
</evidence>
<dbReference type="Gene3D" id="3.20.20.80">
    <property type="entry name" value="Glycosidases"/>
    <property type="match status" value="1"/>
</dbReference>
<dbReference type="Proteomes" id="UP000017805">
    <property type="component" value="Chromosome"/>
</dbReference>
<dbReference type="KEGG" id="bif:N288_22365"/>
<dbReference type="GO" id="GO:0005975">
    <property type="term" value="P:carbohydrate metabolic process"/>
    <property type="evidence" value="ECO:0007669"/>
    <property type="project" value="InterPro"/>
</dbReference>
<dbReference type="OrthoDB" id="9805159at2"/>
<organism evidence="8 9">
    <name type="scientific">Bacillus infantis NRRL B-14911</name>
    <dbReference type="NCBI Taxonomy" id="1367477"/>
    <lineage>
        <taxon>Bacteria</taxon>
        <taxon>Bacillati</taxon>
        <taxon>Bacillota</taxon>
        <taxon>Bacilli</taxon>
        <taxon>Bacillales</taxon>
        <taxon>Bacillaceae</taxon>
        <taxon>Bacillus</taxon>
    </lineage>
</organism>
<dbReference type="EMBL" id="CP006643">
    <property type="protein sequence ID" value="AGX06313.1"/>
    <property type="molecule type" value="Genomic_DNA"/>
</dbReference>
<evidence type="ECO:0000313" key="8">
    <source>
        <dbReference type="EMBL" id="AGX06313.1"/>
    </source>
</evidence>
<comment type="catalytic activity">
    <reaction evidence="4">
        <text>sucrose + phosphate = D-fructose + alpha-D-glucose 1-phosphate</text>
        <dbReference type="Rhea" id="RHEA:24048"/>
        <dbReference type="ChEBI" id="CHEBI:17992"/>
        <dbReference type="ChEBI" id="CHEBI:37721"/>
        <dbReference type="ChEBI" id="CHEBI:43474"/>
        <dbReference type="ChEBI" id="CHEBI:58601"/>
        <dbReference type="EC" id="2.4.1.7"/>
    </reaction>
</comment>
<keyword evidence="9" id="KW-1185">Reference proteome</keyword>
<feature type="binding site" evidence="6">
    <location>
        <begin position="296"/>
        <end position="297"/>
    </location>
    <ligand>
        <name>substrate</name>
    </ligand>
</feature>